<evidence type="ECO:0000313" key="8">
    <source>
        <dbReference type="EMBL" id="RNL39776.1"/>
    </source>
</evidence>
<dbReference type="RefSeq" id="WP_123192916.1">
    <property type="nucleotide sequence ID" value="NZ_QICD01000031.1"/>
</dbReference>
<feature type="transmembrane region" description="Helical" evidence="6">
    <location>
        <begin position="111"/>
        <end position="137"/>
    </location>
</feature>
<dbReference type="InterPro" id="IPR050638">
    <property type="entry name" value="AA-Vitamin_Transporters"/>
</dbReference>
<feature type="transmembrane region" description="Helical" evidence="6">
    <location>
        <begin position="218"/>
        <end position="236"/>
    </location>
</feature>
<comment type="similarity">
    <text evidence="2">Belongs to the EamA transporter family.</text>
</comment>
<evidence type="ECO:0000256" key="6">
    <source>
        <dbReference type="SAM" id="Phobius"/>
    </source>
</evidence>
<keyword evidence="3 6" id="KW-0812">Transmembrane</keyword>
<keyword evidence="4 6" id="KW-1133">Transmembrane helix</keyword>
<evidence type="ECO:0000256" key="5">
    <source>
        <dbReference type="ARBA" id="ARBA00023136"/>
    </source>
</evidence>
<dbReference type="Proteomes" id="UP000278632">
    <property type="component" value="Unassembled WGS sequence"/>
</dbReference>
<dbReference type="InterPro" id="IPR000620">
    <property type="entry name" value="EamA_dom"/>
</dbReference>
<feature type="transmembrane region" description="Helical" evidence="6">
    <location>
        <begin position="176"/>
        <end position="197"/>
    </location>
</feature>
<comment type="subcellular location">
    <subcellularLocation>
        <location evidence="1">Membrane</location>
        <topology evidence="1">Multi-pass membrane protein</topology>
    </subcellularLocation>
</comment>
<evidence type="ECO:0000256" key="4">
    <source>
        <dbReference type="ARBA" id="ARBA00022989"/>
    </source>
</evidence>
<reference evidence="9" key="1">
    <citation type="submission" date="2018-05" db="EMBL/GenBank/DDBJ databases">
        <title>Genome Sequencing of selected type strains of the family Eggerthellaceae.</title>
        <authorList>
            <person name="Danylec N."/>
            <person name="Stoll D.A."/>
            <person name="Doetsch A."/>
            <person name="Huch M."/>
        </authorList>
    </citation>
    <scope>NUCLEOTIDE SEQUENCE [LARGE SCALE GENOMIC DNA]</scope>
    <source>
        <strain evidence="9">DSM 16106</strain>
    </source>
</reference>
<name>A0A3N0AZL4_9ACTN</name>
<proteinExistence type="inferred from homology"/>
<comment type="caution">
    <text evidence="8">The sequence shown here is derived from an EMBL/GenBank/DDBJ whole genome shotgun (WGS) entry which is preliminary data.</text>
</comment>
<dbReference type="SUPFAM" id="SSF103481">
    <property type="entry name" value="Multidrug resistance efflux transporter EmrE"/>
    <property type="match status" value="2"/>
</dbReference>
<dbReference type="InterPro" id="IPR037185">
    <property type="entry name" value="EmrE-like"/>
</dbReference>
<feature type="transmembrane region" description="Helical" evidence="6">
    <location>
        <begin position="58"/>
        <end position="77"/>
    </location>
</feature>
<evidence type="ECO:0000259" key="7">
    <source>
        <dbReference type="Pfam" id="PF00892"/>
    </source>
</evidence>
<dbReference type="GO" id="GO:0016020">
    <property type="term" value="C:membrane"/>
    <property type="evidence" value="ECO:0007669"/>
    <property type="project" value="UniProtKB-SubCell"/>
</dbReference>
<feature type="transmembrane region" description="Helical" evidence="6">
    <location>
        <begin position="280"/>
        <end position="297"/>
    </location>
</feature>
<evidence type="ECO:0000313" key="9">
    <source>
        <dbReference type="Proteomes" id="UP000278632"/>
    </source>
</evidence>
<evidence type="ECO:0000256" key="3">
    <source>
        <dbReference type="ARBA" id="ARBA00022692"/>
    </source>
</evidence>
<gene>
    <name evidence="8" type="ORF">DMP08_10915</name>
</gene>
<dbReference type="EMBL" id="QICD01000031">
    <property type="protein sequence ID" value="RNL39776.1"/>
    <property type="molecule type" value="Genomic_DNA"/>
</dbReference>
<evidence type="ECO:0000256" key="2">
    <source>
        <dbReference type="ARBA" id="ARBA00007362"/>
    </source>
</evidence>
<evidence type="ECO:0000256" key="1">
    <source>
        <dbReference type="ARBA" id="ARBA00004141"/>
    </source>
</evidence>
<feature type="transmembrane region" description="Helical" evidence="6">
    <location>
        <begin position="248"/>
        <end position="268"/>
    </location>
</feature>
<accession>A0A3N0AZL4</accession>
<feature type="domain" description="EamA" evidence="7">
    <location>
        <begin position="183"/>
        <end position="318"/>
    </location>
</feature>
<dbReference type="OrthoDB" id="4167046at2"/>
<feature type="domain" description="EamA" evidence="7">
    <location>
        <begin position="30"/>
        <end position="160"/>
    </location>
</feature>
<feature type="transmembrane region" description="Helical" evidence="6">
    <location>
        <begin position="303"/>
        <end position="319"/>
    </location>
</feature>
<dbReference type="AlphaFoldDB" id="A0A3N0AZL4"/>
<protein>
    <submittedName>
        <fullName evidence="8">EamA family transporter</fullName>
    </submittedName>
</protein>
<organism evidence="8 9">
    <name type="scientific">Paraeggerthella hongkongensis</name>
    <dbReference type="NCBI Taxonomy" id="230658"/>
    <lineage>
        <taxon>Bacteria</taxon>
        <taxon>Bacillati</taxon>
        <taxon>Actinomycetota</taxon>
        <taxon>Coriobacteriia</taxon>
        <taxon>Eggerthellales</taxon>
        <taxon>Eggerthellaceae</taxon>
        <taxon>Paraeggerthella</taxon>
    </lineage>
</organism>
<dbReference type="PANTHER" id="PTHR32322:SF2">
    <property type="entry name" value="EAMA DOMAIN-CONTAINING PROTEIN"/>
    <property type="match status" value="1"/>
</dbReference>
<feature type="transmembrane region" description="Helical" evidence="6">
    <location>
        <begin position="89"/>
        <end position="105"/>
    </location>
</feature>
<keyword evidence="9" id="KW-1185">Reference proteome</keyword>
<dbReference type="PANTHER" id="PTHR32322">
    <property type="entry name" value="INNER MEMBRANE TRANSPORTER"/>
    <property type="match status" value="1"/>
</dbReference>
<dbReference type="Pfam" id="PF00892">
    <property type="entry name" value="EamA"/>
    <property type="match status" value="2"/>
</dbReference>
<feature type="transmembrane region" description="Helical" evidence="6">
    <location>
        <begin position="32"/>
        <end position="52"/>
    </location>
</feature>
<feature type="transmembrane region" description="Helical" evidence="6">
    <location>
        <begin position="144"/>
        <end position="164"/>
    </location>
</feature>
<sequence>MKAGARGDGTSRGKRLITAGGSGGSPIARGHAVALVTVLIWAVTFVSTKVLLEHFAPVEILFFRFVMGFLALVALRPRRLSVRGFAEERWFIAAGATGVMLYYLLENIALTFVTASIVGVVVAAAPLFTGLLSAAVFKERLHAPFFFGFLVAMAGVCLVSFGGAEALPAAAGARAGLGEVVVGVALALAAAATWAVYSLVSKKISTFGYDSVLATRRTFAWGLALMAPTLPLLGFSPDWPALLLPQSWANLAFLGLGASALCFVTWNVAVRELGPVRTSLYIYLVPALTVMASAIVLGDPLTPPVLVGVLLTVAGLFLSERGK</sequence>
<keyword evidence="5 6" id="KW-0472">Membrane</keyword>